<evidence type="ECO:0000256" key="4">
    <source>
        <dbReference type="ARBA" id="ARBA00022763"/>
    </source>
</evidence>
<dbReference type="PANTHER" id="PTHR11070:SF55">
    <property type="entry name" value="DNA 3'-5' HELICASE"/>
    <property type="match status" value="1"/>
</dbReference>
<dbReference type="PANTHER" id="PTHR11070">
    <property type="entry name" value="UVRD / RECB / PCRA DNA HELICASE FAMILY MEMBER"/>
    <property type="match status" value="1"/>
</dbReference>
<feature type="domain" description="UvrD-like helicase C-terminal" evidence="17">
    <location>
        <begin position="367"/>
        <end position="687"/>
    </location>
</feature>
<evidence type="ECO:0000256" key="7">
    <source>
        <dbReference type="ARBA" id="ARBA00022839"/>
    </source>
</evidence>
<protein>
    <recommendedName>
        <fullName evidence="13">DNA 3'-5' helicase</fullName>
        <ecNumber evidence="13">5.6.2.4</ecNumber>
    </recommendedName>
</protein>
<dbReference type="GO" id="GO:0000725">
    <property type="term" value="P:recombinational repair"/>
    <property type="evidence" value="ECO:0007669"/>
    <property type="project" value="TreeGrafter"/>
</dbReference>
<dbReference type="GO" id="GO:0033202">
    <property type="term" value="C:DNA helicase complex"/>
    <property type="evidence" value="ECO:0007669"/>
    <property type="project" value="TreeGrafter"/>
</dbReference>
<evidence type="ECO:0000256" key="1">
    <source>
        <dbReference type="ARBA" id="ARBA00009922"/>
    </source>
</evidence>
<keyword evidence="4" id="KW-0227">DNA damage</keyword>
<sequence length="1085" mass="118949">MSLNHSQQPATPGELSPEALAQALGKPFPPTCEQARVISGGLEPTLVVAGAGAGKTETMASRVVYLVANGQVRPEEVLGLTFTRKAARQLEQRIRSQLYALRDSGVLDPDSPAARSLENISVKVMTYDSYAGELVREYGLLVPVEPDSRVITAAEHYALAHEVVSQWEGELIAKETVDTVVQRLLSLSDSLDSVLSNPQDVVEHERDFRMEVANLEKSPRTKGEYSKDLEKYLYTQRLRVQYLPLVAAFKEYKKQLRVTTFGEQMAAAAQVASQHPVVGRQQRARYRAVLLDEYQDTSHAQRVLLRELFGKQHYPELSVTAVGDPMQAIYGWRGATVENLAAFVEDFPTAAGPAPKKQLTTSWRNPERVLKMANAVATDVFGEANRPVEELKPRKDAPAGDIQLGYFATGAQESAFVAQHLRELYLKEEATAQAEGRALKFSAAVLVRTNAHAREFAAALTHYGVPNEIAGLDGLLWQPEVQDLIALATLLVRPQEPAAALRVLAGPLVGLGVADLKALLARAKNLAGAQAQRVAWEPGKDPVEHLREQLAAVTLEGPDQVPGLGDAVADLAEKERYSPEGLKRIESLAARLRHLRTYSLGKSIEDVFADIEAQFMVRTEVLARGDGAGTAHLDRFAEEVANFPGHNLGAFVDFVELAREQERGLKMGEVPARADRVQIMTVHKAKGLEFEHVCVVRADSSTYKAQANTFLTNVDKVPGDDDVIDAGDATHRGEFDKACKEFLAADAQAEAEEAARLFYVAITRTETTLTITGSGTNRGRGKNKKGPYFYLEHLRAKYPDAVVHWEVPEEPVEEDAVFIGGGVGTFPALPQRPDAQAGAAQVQTALSQLPPLRAGEVFSQWEQEATALIEEYAALQAPQVDVELPRELTASDMVALRTDAVEFARRQRRPVPFKPNAYAKRGTAFHAWLEQRFGAAALLGEDELPGSGEPLPEATLEELKARFLDSPWAQRTPHAVETPFEITLGGVVVRGRMDAVFEEADGSWLVVDWKTGRKPAPKDLAAAQIQLAVYAQAWKRVQQRLHPEGQPPRVRAAFHYVMSNETYEPEHLPDGAELAALVAQVPLAD</sequence>
<reference evidence="18 19" key="1">
    <citation type="submission" date="2020-11" db="EMBL/GenBank/DDBJ databases">
        <title>Corynebacterium sp. ZJ-599.</title>
        <authorList>
            <person name="Zhou J."/>
        </authorList>
    </citation>
    <scope>NUCLEOTIDE SEQUENCE [LARGE SCALE GENOMIC DNA]</scope>
    <source>
        <strain evidence="18 19">ZJ-599</strain>
    </source>
</reference>
<dbReference type="RefSeq" id="WP_165008570.1">
    <property type="nucleotide sequence ID" value="NZ_CP064954.1"/>
</dbReference>
<evidence type="ECO:0000256" key="3">
    <source>
        <dbReference type="ARBA" id="ARBA00022741"/>
    </source>
</evidence>
<dbReference type="Gene3D" id="1.10.10.160">
    <property type="match status" value="1"/>
</dbReference>
<evidence type="ECO:0000256" key="8">
    <source>
        <dbReference type="ARBA" id="ARBA00022840"/>
    </source>
</evidence>
<dbReference type="InterPro" id="IPR013986">
    <property type="entry name" value="DExx_box_DNA_helicase_dom_sf"/>
</dbReference>
<dbReference type="InterPro" id="IPR014017">
    <property type="entry name" value="DNA_helicase_UvrD-like_C"/>
</dbReference>
<dbReference type="GO" id="GO:0003677">
    <property type="term" value="F:DNA binding"/>
    <property type="evidence" value="ECO:0007669"/>
    <property type="project" value="UniProtKB-KW"/>
</dbReference>
<dbReference type="GO" id="GO:0043138">
    <property type="term" value="F:3'-5' DNA helicase activity"/>
    <property type="evidence" value="ECO:0007669"/>
    <property type="project" value="UniProtKB-EC"/>
</dbReference>
<keyword evidence="19" id="KW-1185">Reference proteome</keyword>
<dbReference type="PROSITE" id="PS51217">
    <property type="entry name" value="UVRD_HELICASE_CTER"/>
    <property type="match status" value="1"/>
</dbReference>
<dbReference type="PROSITE" id="PS51198">
    <property type="entry name" value="UVRD_HELICASE_ATP_BIND"/>
    <property type="match status" value="1"/>
</dbReference>
<keyword evidence="5 15" id="KW-0378">Hydrolase</keyword>
<evidence type="ECO:0000259" key="16">
    <source>
        <dbReference type="PROSITE" id="PS51198"/>
    </source>
</evidence>
<dbReference type="InterPro" id="IPR014016">
    <property type="entry name" value="UvrD-like_ATP-bd"/>
</dbReference>
<organism evidence="18 19">
    <name type="scientific">Corynebacterium lizhenjunii</name>
    <dbReference type="NCBI Taxonomy" id="2709394"/>
    <lineage>
        <taxon>Bacteria</taxon>
        <taxon>Bacillati</taxon>
        <taxon>Actinomycetota</taxon>
        <taxon>Actinomycetes</taxon>
        <taxon>Mycobacteriales</taxon>
        <taxon>Corynebacteriaceae</taxon>
        <taxon>Corynebacterium</taxon>
    </lineage>
</organism>
<dbReference type="Pfam" id="PF13361">
    <property type="entry name" value="UvrD_C"/>
    <property type="match status" value="1"/>
</dbReference>
<evidence type="ECO:0000256" key="2">
    <source>
        <dbReference type="ARBA" id="ARBA00022722"/>
    </source>
</evidence>
<dbReference type="KEGG" id="cliz:G7Y31_03145"/>
<evidence type="ECO:0000313" key="18">
    <source>
        <dbReference type="EMBL" id="QPK79715.1"/>
    </source>
</evidence>
<dbReference type="Pfam" id="PF00580">
    <property type="entry name" value="UvrD-helicase"/>
    <property type="match status" value="1"/>
</dbReference>
<evidence type="ECO:0000259" key="17">
    <source>
        <dbReference type="PROSITE" id="PS51217"/>
    </source>
</evidence>
<feature type="binding site" evidence="15">
    <location>
        <begin position="49"/>
        <end position="56"/>
    </location>
    <ligand>
        <name>ATP</name>
        <dbReference type="ChEBI" id="CHEBI:30616"/>
    </ligand>
</feature>
<dbReference type="EMBL" id="CP064954">
    <property type="protein sequence ID" value="QPK79715.1"/>
    <property type="molecule type" value="Genomic_DNA"/>
</dbReference>
<keyword evidence="11" id="KW-0413">Isomerase</keyword>
<dbReference type="Gene3D" id="3.40.50.300">
    <property type="entry name" value="P-loop containing nucleotide triphosphate hydrolases"/>
    <property type="match status" value="3"/>
</dbReference>
<proteinExistence type="inferred from homology"/>
<dbReference type="Gene3D" id="1.10.486.10">
    <property type="entry name" value="PCRA, domain 4"/>
    <property type="match status" value="1"/>
</dbReference>
<dbReference type="Gene3D" id="3.90.320.10">
    <property type="match status" value="1"/>
</dbReference>
<keyword evidence="9" id="KW-0238">DNA-binding</keyword>
<dbReference type="Pfam" id="PF12705">
    <property type="entry name" value="PDDEXK_1"/>
    <property type="match status" value="1"/>
</dbReference>
<evidence type="ECO:0000256" key="15">
    <source>
        <dbReference type="PROSITE-ProRule" id="PRU00560"/>
    </source>
</evidence>
<dbReference type="AlphaFoldDB" id="A0A7T0KFA5"/>
<evidence type="ECO:0000256" key="11">
    <source>
        <dbReference type="ARBA" id="ARBA00023235"/>
    </source>
</evidence>
<name>A0A7T0KFA5_9CORY</name>
<keyword evidence="7" id="KW-0269">Exonuclease</keyword>
<keyword evidence="2" id="KW-0540">Nuclease</keyword>
<dbReference type="SUPFAM" id="SSF52540">
    <property type="entry name" value="P-loop containing nucleoside triphosphate hydrolases"/>
    <property type="match status" value="1"/>
</dbReference>
<keyword evidence="8 15" id="KW-0067">ATP-binding</keyword>
<evidence type="ECO:0000256" key="12">
    <source>
        <dbReference type="ARBA" id="ARBA00034617"/>
    </source>
</evidence>
<feature type="domain" description="UvrD-like helicase ATP-binding" evidence="16">
    <location>
        <begin position="28"/>
        <end position="366"/>
    </location>
</feature>
<gene>
    <name evidence="18" type="ORF">G7Y31_03145</name>
</gene>
<dbReference type="InterPro" id="IPR038726">
    <property type="entry name" value="PDDEXK_AddAB-type"/>
</dbReference>
<dbReference type="GO" id="GO:0005524">
    <property type="term" value="F:ATP binding"/>
    <property type="evidence" value="ECO:0007669"/>
    <property type="project" value="UniProtKB-UniRule"/>
</dbReference>
<dbReference type="Proteomes" id="UP000594681">
    <property type="component" value="Chromosome"/>
</dbReference>
<dbReference type="InterPro" id="IPR000212">
    <property type="entry name" value="DNA_helicase_UvrD/REP"/>
</dbReference>
<dbReference type="InterPro" id="IPR027417">
    <property type="entry name" value="P-loop_NTPase"/>
</dbReference>
<dbReference type="InterPro" id="IPR011335">
    <property type="entry name" value="Restrct_endonuc-II-like"/>
</dbReference>
<dbReference type="SUPFAM" id="SSF52980">
    <property type="entry name" value="Restriction endonuclease-like"/>
    <property type="match status" value="1"/>
</dbReference>
<keyword evidence="10" id="KW-0234">DNA repair</keyword>
<dbReference type="EC" id="5.6.2.4" evidence="13"/>
<comment type="catalytic activity">
    <reaction evidence="14">
        <text>ATP + H2O = ADP + phosphate + H(+)</text>
        <dbReference type="Rhea" id="RHEA:13065"/>
        <dbReference type="ChEBI" id="CHEBI:15377"/>
        <dbReference type="ChEBI" id="CHEBI:15378"/>
        <dbReference type="ChEBI" id="CHEBI:30616"/>
        <dbReference type="ChEBI" id="CHEBI:43474"/>
        <dbReference type="ChEBI" id="CHEBI:456216"/>
        <dbReference type="EC" id="5.6.2.4"/>
    </reaction>
</comment>
<dbReference type="GO" id="GO:0005829">
    <property type="term" value="C:cytosol"/>
    <property type="evidence" value="ECO:0007669"/>
    <property type="project" value="TreeGrafter"/>
</dbReference>
<dbReference type="GO" id="GO:0004527">
    <property type="term" value="F:exonuclease activity"/>
    <property type="evidence" value="ECO:0007669"/>
    <property type="project" value="UniProtKB-KW"/>
</dbReference>
<evidence type="ECO:0000256" key="14">
    <source>
        <dbReference type="ARBA" id="ARBA00048988"/>
    </source>
</evidence>
<accession>A0A7T0KFA5</accession>
<evidence type="ECO:0000256" key="9">
    <source>
        <dbReference type="ARBA" id="ARBA00023125"/>
    </source>
</evidence>
<comment type="similarity">
    <text evidence="1">Belongs to the helicase family. UvrD subfamily.</text>
</comment>
<dbReference type="InterPro" id="IPR011604">
    <property type="entry name" value="PDDEXK-like_dom_sf"/>
</dbReference>
<evidence type="ECO:0000313" key="19">
    <source>
        <dbReference type="Proteomes" id="UP000594681"/>
    </source>
</evidence>
<evidence type="ECO:0000256" key="5">
    <source>
        <dbReference type="ARBA" id="ARBA00022801"/>
    </source>
</evidence>
<comment type="catalytic activity">
    <reaction evidence="12">
        <text>Couples ATP hydrolysis with the unwinding of duplex DNA by translocating in the 3'-5' direction.</text>
        <dbReference type="EC" id="5.6.2.4"/>
    </reaction>
</comment>
<dbReference type="CDD" id="cd17932">
    <property type="entry name" value="DEXQc_UvrD"/>
    <property type="match status" value="1"/>
</dbReference>
<evidence type="ECO:0000256" key="10">
    <source>
        <dbReference type="ARBA" id="ARBA00023204"/>
    </source>
</evidence>
<keyword evidence="6 15" id="KW-0347">Helicase</keyword>
<evidence type="ECO:0000256" key="6">
    <source>
        <dbReference type="ARBA" id="ARBA00022806"/>
    </source>
</evidence>
<keyword evidence="3 15" id="KW-0547">Nucleotide-binding</keyword>
<evidence type="ECO:0000256" key="13">
    <source>
        <dbReference type="ARBA" id="ARBA00034808"/>
    </source>
</evidence>